<dbReference type="Proteomes" id="UP000267096">
    <property type="component" value="Unassembled WGS sequence"/>
</dbReference>
<evidence type="ECO:0000313" key="10">
    <source>
        <dbReference type="WBParaSite" id="ASIM_0000347601-mRNA-1"/>
    </source>
</evidence>
<dbReference type="Gene3D" id="3.30.260.10">
    <property type="entry name" value="TCP-1-like chaperonin intermediate domain"/>
    <property type="match status" value="1"/>
</dbReference>
<dbReference type="SUPFAM" id="SSF48592">
    <property type="entry name" value="GroEL equatorial domain-like"/>
    <property type="match status" value="1"/>
</dbReference>
<dbReference type="GO" id="GO:0140662">
    <property type="term" value="F:ATP-dependent protein folding chaperone"/>
    <property type="evidence" value="ECO:0007669"/>
    <property type="project" value="InterPro"/>
</dbReference>
<keyword evidence="6 7" id="KW-0143">Chaperone</keyword>
<accession>A0A0M3J7D2</accession>
<dbReference type="GO" id="GO:0005737">
    <property type="term" value="C:cytoplasm"/>
    <property type="evidence" value="ECO:0007669"/>
    <property type="project" value="UniProtKB-SubCell"/>
</dbReference>
<reference evidence="8 9" key="2">
    <citation type="submission" date="2018-11" db="EMBL/GenBank/DDBJ databases">
        <authorList>
            <consortium name="Pathogen Informatics"/>
        </authorList>
    </citation>
    <scope>NUCLEOTIDE SEQUENCE [LARGE SCALE GENOMIC DNA]</scope>
</reference>
<dbReference type="FunFam" id="3.50.7.10:FF:000066">
    <property type="match status" value="1"/>
</dbReference>
<evidence type="ECO:0000256" key="2">
    <source>
        <dbReference type="ARBA" id="ARBA00008020"/>
    </source>
</evidence>
<dbReference type="GO" id="GO:0005524">
    <property type="term" value="F:ATP binding"/>
    <property type="evidence" value="ECO:0007669"/>
    <property type="project" value="UniProtKB-KW"/>
</dbReference>
<keyword evidence="5 7" id="KW-0067">ATP-binding</keyword>
<name>A0A0M3J7D2_ANISI</name>
<evidence type="ECO:0000256" key="6">
    <source>
        <dbReference type="ARBA" id="ARBA00023186"/>
    </source>
</evidence>
<keyword evidence="4 7" id="KW-0547">Nucleotide-binding</keyword>
<evidence type="ECO:0000256" key="5">
    <source>
        <dbReference type="ARBA" id="ARBA00022840"/>
    </source>
</evidence>
<dbReference type="AlphaFoldDB" id="A0A0M3J7D2"/>
<comment type="similarity">
    <text evidence="2 7">Belongs to the TCP-1 chaperonin family.</text>
</comment>
<evidence type="ECO:0000256" key="4">
    <source>
        <dbReference type="ARBA" id="ARBA00022741"/>
    </source>
</evidence>
<dbReference type="InterPro" id="IPR027413">
    <property type="entry name" value="GROEL-like_equatorial_sf"/>
</dbReference>
<evidence type="ECO:0000313" key="8">
    <source>
        <dbReference type="EMBL" id="VDK21539.1"/>
    </source>
</evidence>
<evidence type="ECO:0000256" key="1">
    <source>
        <dbReference type="ARBA" id="ARBA00004496"/>
    </source>
</evidence>
<dbReference type="GO" id="GO:0016887">
    <property type="term" value="F:ATP hydrolysis activity"/>
    <property type="evidence" value="ECO:0007669"/>
    <property type="project" value="InterPro"/>
</dbReference>
<dbReference type="InterPro" id="IPR002194">
    <property type="entry name" value="Chaperonin_TCP-1_CS"/>
</dbReference>
<dbReference type="PROSITE" id="PS00750">
    <property type="entry name" value="TCP1_1"/>
    <property type="match status" value="1"/>
</dbReference>
<dbReference type="Gene3D" id="3.50.7.10">
    <property type="entry name" value="GroEL"/>
    <property type="match status" value="1"/>
</dbReference>
<dbReference type="InterPro" id="IPR027409">
    <property type="entry name" value="GroEL-like_apical_dom_sf"/>
</dbReference>
<dbReference type="InterPro" id="IPR017998">
    <property type="entry name" value="Chaperone_TCP-1"/>
</dbReference>
<dbReference type="InterPro" id="IPR002423">
    <property type="entry name" value="Cpn60/GroEL/TCP-1"/>
</dbReference>
<dbReference type="GO" id="GO:0051082">
    <property type="term" value="F:unfolded protein binding"/>
    <property type="evidence" value="ECO:0007669"/>
    <property type="project" value="InterPro"/>
</dbReference>
<keyword evidence="9" id="KW-1185">Reference proteome</keyword>
<sequence>MASIQCLNPKAELARHAAALEMNISGARGLQEVMRTNLGPKGTMKMLVSGAGDIKLTKDGNVLLHEMQIQHPTAAMIAKASTAQDDITGDGTTSTVLLIGELLKQAELYVTEGVHPRLITEGFEIANTNTLELLETFKVTPAIDRALLIDVARTSLKTKLSERLAEHITECVVDAVLAIRRDNETAPDLHMIEIQEMQHESDMDTSLIRGLVLDHGARHPDMPKSVQNAYILTCNVSLEYEKTEVNSGLFYKTAAEREKLLGAEREFIMRRVQKIVDLKKKVCDEGDGKKCGFVVINQKVYFEISLSGLSCLFVKFFISSRQRLLCVLYLYDYCRE</sequence>
<dbReference type="Pfam" id="PF00118">
    <property type="entry name" value="Cpn60_TCP1"/>
    <property type="match status" value="1"/>
</dbReference>
<comment type="subcellular location">
    <subcellularLocation>
        <location evidence="1">Cytoplasm</location>
    </subcellularLocation>
</comment>
<dbReference type="PANTHER" id="PTHR11353">
    <property type="entry name" value="CHAPERONIN"/>
    <property type="match status" value="1"/>
</dbReference>
<reference evidence="10" key="1">
    <citation type="submission" date="2017-02" db="UniProtKB">
        <authorList>
            <consortium name="WormBaseParasite"/>
        </authorList>
    </citation>
    <scope>IDENTIFICATION</scope>
</reference>
<keyword evidence="3" id="KW-0963">Cytoplasm</keyword>
<dbReference type="InterPro" id="IPR027410">
    <property type="entry name" value="TCP-1-like_intermed_sf"/>
</dbReference>
<dbReference type="Gene3D" id="1.10.560.10">
    <property type="entry name" value="GroEL-like equatorial domain"/>
    <property type="match status" value="1"/>
</dbReference>
<evidence type="ECO:0000256" key="7">
    <source>
        <dbReference type="RuleBase" id="RU004187"/>
    </source>
</evidence>
<evidence type="ECO:0000313" key="9">
    <source>
        <dbReference type="Proteomes" id="UP000267096"/>
    </source>
</evidence>
<dbReference type="EMBL" id="UYRR01005050">
    <property type="protein sequence ID" value="VDK21539.1"/>
    <property type="molecule type" value="Genomic_DNA"/>
</dbReference>
<dbReference type="WBParaSite" id="ASIM_0000347601-mRNA-1">
    <property type="protein sequence ID" value="ASIM_0000347601-mRNA-1"/>
    <property type="gene ID" value="ASIM_0000347601"/>
</dbReference>
<dbReference type="SUPFAM" id="SSF54849">
    <property type="entry name" value="GroEL-intermediate domain like"/>
    <property type="match status" value="1"/>
</dbReference>
<dbReference type="PROSITE" id="PS00751">
    <property type="entry name" value="TCP1_2"/>
    <property type="match status" value="1"/>
</dbReference>
<dbReference type="FunFam" id="1.10.560.10:FF:000058">
    <property type="entry name" value="T-complex protein 1 subunit zeta"/>
    <property type="match status" value="1"/>
</dbReference>
<proteinExistence type="inferred from homology"/>
<gene>
    <name evidence="8" type="ORF">ASIM_LOCUS3315</name>
</gene>
<dbReference type="PRINTS" id="PR00304">
    <property type="entry name" value="TCOMPLEXTCP1"/>
</dbReference>
<dbReference type="SUPFAM" id="SSF52029">
    <property type="entry name" value="GroEL apical domain-like"/>
    <property type="match status" value="1"/>
</dbReference>
<protein>
    <submittedName>
        <fullName evidence="10">T-complex protein 1 subunit zeta (inferred by orthology to a C. elegans protein)</fullName>
    </submittedName>
</protein>
<dbReference type="OrthoDB" id="10052040at2759"/>
<evidence type="ECO:0000256" key="3">
    <source>
        <dbReference type="ARBA" id="ARBA00022490"/>
    </source>
</evidence>
<dbReference type="PROSITE" id="PS00995">
    <property type="entry name" value="TCP1_3"/>
    <property type="match status" value="1"/>
</dbReference>
<organism evidence="10">
    <name type="scientific">Anisakis simplex</name>
    <name type="common">Herring worm</name>
    <dbReference type="NCBI Taxonomy" id="6269"/>
    <lineage>
        <taxon>Eukaryota</taxon>
        <taxon>Metazoa</taxon>
        <taxon>Ecdysozoa</taxon>
        <taxon>Nematoda</taxon>
        <taxon>Chromadorea</taxon>
        <taxon>Rhabditida</taxon>
        <taxon>Spirurina</taxon>
        <taxon>Ascaridomorpha</taxon>
        <taxon>Ascaridoidea</taxon>
        <taxon>Anisakidae</taxon>
        <taxon>Anisakis</taxon>
        <taxon>Anisakis simplex complex</taxon>
    </lineage>
</organism>